<dbReference type="Pfam" id="PF01926">
    <property type="entry name" value="MMR_HSR1"/>
    <property type="match status" value="1"/>
</dbReference>
<feature type="domain" description="TGS" evidence="5">
    <location>
        <begin position="273"/>
        <end position="356"/>
    </location>
</feature>
<dbReference type="InterPro" id="IPR027417">
    <property type="entry name" value="P-loop_NTPase"/>
</dbReference>
<dbReference type="Gene3D" id="1.10.150.300">
    <property type="entry name" value="TGS-like domain"/>
    <property type="match status" value="1"/>
</dbReference>
<dbReference type="RefSeq" id="WP_123931332.1">
    <property type="nucleotide sequence ID" value="NZ_RKRE01000003.1"/>
</dbReference>
<evidence type="ECO:0000256" key="3">
    <source>
        <dbReference type="ARBA" id="ARBA00022741"/>
    </source>
</evidence>
<dbReference type="Gene3D" id="3.40.50.300">
    <property type="entry name" value="P-loop containing nucleotide triphosphate hydrolases"/>
    <property type="match status" value="1"/>
</dbReference>
<dbReference type="InterPro" id="IPR013029">
    <property type="entry name" value="YchF_C"/>
</dbReference>
<evidence type="ECO:0000313" key="6">
    <source>
        <dbReference type="EMBL" id="RPF42758.1"/>
    </source>
</evidence>
<dbReference type="InterPro" id="IPR006073">
    <property type="entry name" value="GTP-bd"/>
</dbReference>
<comment type="cofactor">
    <cofactor evidence="1">
        <name>Mg(2+)</name>
        <dbReference type="ChEBI" id="CHEBI:18420"/>
    </cofactor>
</comment>
<evidence type="ECO:0000256" key="2">
    <source>
        <dbReference type="ARBA" id="ARBA00022723"/>
    </source>
</evidence>
<dbReference type="GO" id="GO:0046872">
    <property type="term" value="F:metal ion binding"/>
    <property type="evidence" value="ECO:0007669"/>
    <property type="project" value="UniProtKB-KW"/>
</dbReference>
<dbReference type="AlphaFoldDB" id="A0A3N5AZY7"/>
<dbReference type="Gene3D" id="3.10.20.30">
    <property type="match status" value="1"/>
</dbReference>
<gene>
    <name evidence="6" type="ORF">EDD75_1868</name>
</gene>
<keyword evidence="3" id="KW-0547">Nucleotide-binding</keyword>
<name>A0A3N5AZY7_9THEO</name>
<dbReference type="GO" id="GO:0016887">
    <property type="term" value="F:ATP hydrolysis activity"/>
    <property type="evidence" value="ECO:0007669"/>
    <property type="project" value="InterPro"/>
</dbReference>
<dbReference type="GO" id="GO:0005525">
    <property type="term" value="F:GTP binding"/>
    <property type="evidence" value="ECO:0007669"/>
    <property type="project" value="InterPro"/>
</dbReference>
<dbReference type="InterPro" id="IPR023192">
    <property type="entry name" value="TGS-like_dom_sf"/>
</dbReference>
<dbReference type="Pfam" id="PF06071">
    <property type="entry name" value="YchF-GTPase_C"/>
    <property type="match status" value="1"/>
</dbReference>
<dbReference type="PIRSF" id="PIRSF006641">
    <property type="entry name" value="CHP00092"/>
    <property type="match status" value="1"/>
</dbReference>
<accession>A0A3N5AZY7</accession>
<reference evidence="6 7" key="1">
    <citation type="submission" date="2018-11" db="EMBL/GenBank/DDBJ databases">
        <title>Genomic Encyclopedia of Type Strains, Phase IV (KMG-IV): sequencing the most valuable type-strain genomes for metagenomic binning, comparative biology and taxonomic classification.</title>
        <authorList>
            <person name="Goeker M."/>
        </authorList>
    </citation>
    <scope>NUCLEOTIDE SEQUENCE [LARGE SCALE GENOMIC DNA]</scope>
    <source>
        <strain evidence="6 7">DSM 102936</strain>
    </source>
</reference>
<proteinExistence type="predicted"/>
<dbReference type="PRINTS" id="PR00326">
    <property type="entry name" value="GTP1OBG"/>
</dbReference>
<dbReference type="InterPro" id="IPR012676">
    <property type="entry name" value="TGS-like"/>
</dbReference>
<sequence>MEIGLIGLPQVGKTTLFNLLTGASYPTGILGETKVHTGSAPVPDARVDFLAALYRPQKVTYARVNFKDIPGVDLRGGEKGAAVRFFEEVRGADALCCVVRAFTAAGVPTYFDALLPLREFQELYAEILLADIMLVERRLERIRSGKKVSKQAAAEVALLERCLAALNEERPLTEVTRTPEEEALFAGYGFLSLKPLLLAVNVDEDGLKGGYPQQEALLRYATERGIPVVEVAARIEAEIAELPPEDRVEFLDNLGLQEPGIARLARAAYRALGLISFFTVGEDEVKAWTVREGTVAKRAAGKVHSDIERGFIRAEVFAFDDLRQLGSPAKLREAGLLRLEGKDYVVRDGDVIHFRFKV</sequence>
<evidence type="ECO:0000256" key="1">
    <source>
        <dbReference type="ARBA" id="ARBA00001946"/>
    </source>
</evidence>
<dbReference type="SUPFAM" id="SSF52540">
    <property type="entry name" value="P-loop containing nucleoside triphosphate hydrolases"/>
    <property type="match status" value="1"/>
</dbReference>
<dbReference type="NCBIfam" id="TIGR00092">
    <property type="entry name" value="redox-regulated ATPase YchF"/>
    <property type="match status" value="1"/>
</dbReference>
<evidence type="ECO:0000259" key="5">
    <source>
        <dbReference type="PROSITE" id="PS51880"/>
    </source>
</evidence>
<protein>
    <recommendedName>
        <fullName evidence="5">TGS domain-containing protein</fullName>
    </recommendedName>
</protein>
<dbReference type="SUPFAM" id="SSF81271">
    <property type="entry name" value="TGS-like"/>
    <property type="match status" value="1"/>
</dbReference>
<dbReference type="CDD" id="cd04867">
    <property type="entry name" value="TGS_YchF_OLA1"/>
    <property type="match status" value="1"/>
</dbReference>
<dbReference type="PROSITE" id="PS51880">
    <property type="entry name" value="TGS"/>
    <property type="match status" value="1"/>
</dbReference>
<dbReference type="GO" id="GO:0005524">
    <property type="term" value="F:ATP binding"/>
    <property type="evidence" value="ECO:0007669"/>
    <property type="project" value="UniProtKB-KW"/>
</dbReference>
<evidence type="ECO:0000256" key="4">
    <source>
        <dbReference type="ARBA" id="ARBA00022840"/>
    </source>
</evidence>
<evidence type="ECO:0000313" key="7">
    <source>
        <dbReference type="Proteomes" id="UP000282654"/>
    </source>
</evidence>
<dbReference type="PANTHER" id="PTHR23305:SF18">
    <property type="entry name" value="OBG-TYPE G DOMAIN-CONTAINING PROTEIN"/>
    <property type="match status" value="1"/>
</dbReference>
<dbReference type="GO" id="GO:0005737">
    <property type="term" value="C:cytoplasm"/>
    <property type="evidence" value="ECO:0007669"/>
    <property type="project" value="TreeGrafter"/>
</dbReference>
<keyword evidence="7" id="KW-1185">Reference proteome</keyword>
<keyword evidence="2" id="KW-0479">Metal-binding</keyword>
<organism evidence="6 7">
    <name type="scientific">Thermodesulfitimonas autotrophica</name>
    <dbReference type="NCBI Taxonomy" id="1894989"/>
    <lineage>
        <taxon>Bacteria</taxon>
        <taxon>Bacillati</taxon>
        <taxon>Bacillota</taxon>
        <taxon>Clostridia</taxon>
        <taxon>Thermoanaerobacterales</taxon>
        <taxon>Thermoanaerobacteraceae</taxon>
        <taxon>Thermodesulfitimonas</taxon>
    </lineage>
</organism>
<keyword evidence="4" id="KW-0067">ATP-binding</keyword>
<dbReference type="OrthoDB" id="9807318at2"/>
<dbReference type="Proteomes" id="UP000282654">
    <property type="component" value="Unassembled WGS sequence"/>
</dbReference>
<comment type="caution">
    <text evidence="6">The sequence shown here is derived from an EMBL/GenBank/DDBJ whole genome shotgun (WGS) entry which is preliminary data.</text>
</comment>
<dbReference type="FunFam" id="3.10.20.30:FF:000001">
    <property type="entry name" value="Ribosome-binding ATPase YchF"/>
    <property type="match status" value="1"/>
</dbReference>
<dbReference type="PANTHER" id="PTHR23305">
    <property type="entry name" value="OBG GTPASE FAMILY"/>
    <property type="match status" value="1"/>
</dbReference>
<dbReference type="InterPro" id="IPR012675">
    <property type="entry name" value="Beta-grasp_dom_sf"/>
</dbReference>
<dbReference type="InterPro" id="IPR004095">
    <property type="entry name" value="TGS"/>
</dbReference>
<dbReference type="EMBL" id="RKRE01000003">
    <property type="protein sequence ID" value="RPF42758.1"/>
    <property type="molecule type" value="Genomic_DNA"/>
</dbReference>
<dbReference type="InterPro" id="IPR004396">
    <property type="entry name" value="ATPase_YchF/OLA1"/>
</dbReference>